<keyword evidence="4" id="KW-1185">Reference proteome</keyword>
<evidence type="ECO:0000313" key="3">
    <source>
        <dbReference type="EMBL" id="QSX73886.1"/>
    </source>
</evidence>
<feature type="compositionally biased region" description="Basic and acidic residues" evidence="1">
    <location>
        <begin position="1"/>
        <end position="11"/>
    </location>
</feature>
<reference evidence="3 4" key="1">
    <citation type="submission" date="2021-02" db="EMBL/GenBank/DDBJ databases">
        <title>Lysobacter arenosi sp. nov., isolated from soil of gangwondo yeongwol, south Korea.</title>
        <authorList>
            <person name="Kim K.R."/>
            <person name="Kim K.H."/>
            <person name="Jeon C.O."/>
        </authorList>
    </citation>
    <scope>NUCLEOTIDE SEQUENCE [LARGE SCALE GENOMIC DNA]</scope>
    <source>
        <strain evidence="3 4">R7</strain>
    </source>
</reference>
<feature type="region of interest" description="Disordered" evidence="1">
    <location>
        <begin position="164"/>
        <end position="201"/>
    </location>
</feature>
<dbReference type="Proteomes" id="UP000663400">
    <property type="component" value="Chromosome"/>
</dbReference>
<proteinExistence type="predicted"/>
<feature type="transmembrane region" description="Helical" evidence="2">
    <location>
        <begin position="113"/>
        <end position="135"/>
    </location>
</feature>
<name>A0ABX7RA54_9GAMM</name>
<keyword evidence="2" id="KW-0472">Membrane</keyword>
<sequence>MSQAGDEREPDGSEPNGPEPNGSAPDGPRIEIPGSPPDLGETLGALGATARASLGAAGESAKALRSLVAADLSLARSALGRALAFTGMAIVFGASAWLFLMGSLVALLTSLGLSWLLAMLVAAVLSLAVTGYACWRAMHYFDHTRLQATRRQLARLGIGELSDLMPSPGSTESAREVHKRHAQTPSGEPKKDRQGIDVAPP</sequence>
<keyword evidence="2" id="KW-0812">Transmembrane</keyword>
<feature type="region of interest" description="Disordered" evidence="1">
    <location>
        <begin position="1"/>
        <end position="38"/>
    </location>
</feature>
<evidence type="ECO:0000256" key="1">
    <source>
        <dbReference type="SAM" id="MobiDB-lite"/>
    </source>
</evidence>
<organism evidence="3 4">
    <name type="scientific">Lysobacter arenosi</name>
    <dbReference type="NCBI Taxonomy" id="2795387"/>
    <lineage>
        <taxon>Bacteria</taxon>
        <taxon>Pseudomonadati</taxon>
        <taxon>Pseudomonadota</taxon>
        <taxon>Gammaproteobacteria</taxon>
        <taxon>Lysobacterales</taxon>
        <taxon>Lysobacteraceae</taxon>
        <taxon>Lysobacter</taxon>
    </lineage>
</organism>
<keyword evidence="2" id="KW-1133">Transmembrane helix</keyword>
<evidence type="ECO:0000313" key="4">
    <source>
        <dbReference type="Proteomes" id="UP000663400"/>
    </source>
</evidence>
<evidence type="ECO:0000256" key="2">
    <source>
        <dbReference type="SAM" id="Phobius"/>
    </source>
</evidence>
<dbReference type="EMBL" id="CP071517">
    <property type="protein sequence ID" value="QSX73886.1"/>
    <property type="molecule type" value="Genomic_DNA"/>
</dbReference>
<protein>
    <submittedName>
        <fullName evidence="3">Phage holin family protein</fullName>
    </submittedName>
</protein>
<gene>
    <name evidence="3" type="ORF">HIV01_011665</name>
</gene>
<feature type="transmembrane region" description="Helical" evidence="2">
    <location>
        <begin position="82"/>
        <end position="107"/>
    </location>
</feature>
<accession>A0ABX7RA54</accession>